<feature type="chain" id="PRO_5037889748" description="DUF5667 domain-containing protein" evidence="1">
    <location>
        <begin position="28"/>
        <end position="229"/>
    </location>
</feature>
<evidence type="ECO:0000256" key="1">
    <source>
        <dbReference type="SAM" id="SignalP"/>
    </source>
</evidence>
<feature type="signal peptide" evidence="1">
    <location>
        <begin position="1"/>
        <end position="27"/>
    </location>
</feature>
<name>A0A955I5B9_9BACT</name>
<evidence type="ECO:0000313" key="2">
    <source>
        <dbReference type="EMBL" id="MCA9378851.1"/>
    </source>
</evidence>
<accession>A0A955I5B9</accession>
<protein>
    <recommendedName>
        <fullName evidence="4">DUF5667 domain-containing protein</fullName>
    </recommendedName>
</protein>
<reference evidence="2" key="1">
    <citation type="submission" date="2020-04" db="EMBL/GenBank/DDBJ databases">
        <authorList>
            <person name="Zhang T."/>
        </authorList>
    </citation>
    <scope>NUCLEOTIDE SEQUENCE</scope>
    <source>
        <strain evidence="2">HKST-UBA12</strain>
    </source>
</reference>
<gene>
    <name evidence="2" type="ORF">KC640_00325</name>
</gene>
<evidence type="ECO:0008006" key="4">
    <source>
        <dbReference type="Google" id="ProtNLM"/>
    </source>
</evidence>
<reference evidence="2" key="2">
    <citation type="journal article" date="2021" name="Microbiome">
        <title>Successional dynamics and alternative stable states in a saline activated sludge microbial community over 9 years.</title>
        <authorList>
            <person name="Wang Y."/>
            <person name="Ye J."/>
            <person name="Ju F."/>
            <person name="Liu L."/>
            <person name="Boyd J.A."/>
            <person name="Deng Y."/>
            <person name="Parks D.H."/>
            <person name="Jiang X."/>
            <person name="Yin X."/>
            <person name="Woodcroft B.J."/>
            <person name="Tyson G.W."/>
            <person name="Hugenholtz P."/>
            <person name="Polz M.F."/>
            <person name="Zhang T."/>
        </authorList>
    </citation>
    <scope>NUCLEOTIDE SEQUENCE</scope>
    <source>
        <strain evidence="2">HKST-UBA12</strain>
    </source>
</reference>
<dbReference type="Proteomes" id="UP000760819">
    <property type="component" value="Unassembled WGS sequence"/>
</dbReference>
<organism evidence="2 3">
    <name type="scientific">Candidatus Dojkabacteria bacterium</name>
    <dbReference type="NCBI Taxonomy" id="2099670"/>
    <lineage>
        <taxon>Bacteria</taxon>
        <taxon>Candidatus Dojkabacteria</taxon>
    </lineage>
</organism>
<sequence length="229" mass="25143">MSLKKTLLTIFAVAGLGLMTINITVSAQSNNAASSARTTSATSASDGVQIKTEEQTQIERLKQASQEGATLTLLTGSEREAALSELRAMTSEQRCERLQVSIENRLQYYEENYARYLAKYEQVVTNVDIAVARLEELGVDVSDLKMNVELLRVMISELRTTRSQVVSNFADINDAVCGSDSQGYLSLVNTVKTEVEDLRGKAAEIVDFINGEIQNQFTQIKTTITATSN</sequence>
<evidence type="ECO:0000313" key="3">
    <source>
        <dbReference type="Proteomes" id="UP000760819"/>
    </source>
</evidence>
<dbReference type="AlphaFoldDB" id="A0A955I5B9"/>
<keyword evidence="1" id="KW-0732">Signal</keyword>
<comment type="caution">
    <text evidence="2">The sequence shown here is derived from an EMBL/GenBank/DDBJ whole genome shotgun (WGS) entry which is preliminary data.</text>
</comment>
<proteinExistence type="predicted"/>
<dbReference type="EMBL" id="JAGQLI010000019">
    <property type="protein sequence ID" value="MCA9378851.1"/>
    <property type="molecule type" value="Genomic_DNA"/>
</dbReference>